<gene>
    <name evidence="4" type="ORF">JF543_01985</name>
</gene>
<evidence type="ECO:0000256" key="1">
    <source>
        <dbReference type="SAM" id="MobiDB-lite"/>
    </source>
</evidence>
<feature type="transmembrane region" description="Helical" evidence="2">
    <location>
        <begin position="427"/>
        <end position="449"/>
    </location>
</feature>
<evidence type="ECO:0000259" key="3">
    <source>
        <dbReference type="Pfam" id="PF14067"/>
    </source>
</evidence>
<dbReference type="EMBL" id="JAEMWU010000001">
    <property type="protein sequence ID" value="MBN8204723.1"/>
    <property type="molecule type" value="Genomic_DNA"/>
</dbReference>
<accession>A0A939DVC7</accession>
<evidence type="ECO:0000313" key="4">
    <source>
        <dbReference type="EMBL" id="MBN8204723.1"/>
    </source>
</evidence>
<dbReference type="Proteomes" id="UP000664385">
    <property type="component" value="Unassembled WGS sequence"/>
</dbReference>
<feature type="domain" description="LssY-like C-terminal" evidence="3">
    <location>
        <begin position="94"/>
        <end position="284"/>
    </location>
</feature>
<organism evidence="4 5">
    <name type="scientific">Microbacterium esteraromaticum</name>
    <dbReference type="NCBI Taxonomy" id="57043"/>
    <lineage>
        <taxon>Bacteria</taxon>
        <taxon>Bacillati</taxon>
        <taxon>Actinomycetota</taxon>
        <taxon>Actinomycetes</taxon>
        <taxon>Micrococcales</taxon>
        <taxon>Microbacteriaceae</taxon>
        <taxon>Microbacterium</taxon>
    </lineage>
</organism>
<proteinExistence type="predicted"/>
<dbReference type="AlphaFoldDB" id="A0A939DVC7"/>
<protein>
    <submittedName>
        <fullName evidence="4">LssY C-terminal domain-containing protein</fullName>
    </submittedName>
</protein>
<dbReference type="RefSeq" id="WP_206822577.1">
    <property type="nucleotide sequence ID" value="NZ_JAEMWU010000001.1"/>
</dbReference>
<feature type="transmembrane region" description="Helical" evidence="2">
    <location>
        <begin position="397"/>
        <end position="415"/>
    </location>
</feature>
<name>A0A939DVC7_9MICO</name>
<keyword evidence="2" id="KW-1133">Transmembrane helix</keyword>
<dbReference type="Pfam" id="PF14067">
    <property type="entry name" value="LssY_C"/>
    <property type="match status" value="1"/>
</dbReference>
<keyword evidence="2" id="KW-0812">Transmembrane</keyword>
<evidence type="ECO:0000256" key="2">
    <source>
        <dbReference type="SAM" id="Phobius"/>
    </source>
</evidence>
<reference evidence="4" key="1">
    <citation type="submission" date="2020-12" db="EMBL/GenBank/DDBJ databases">
        <title>PHA producing bacteria isolated from mangrove.</title>
        <authorList>
            <person name="Zheng W."/>
            <person name="Yu S."/>
            <person name="Huang Y."/>
        </authorList>
    </citation>
    <scope>NUCLEOTIDE SEQUENCE</scope>
    <source>
        <strain evidence="4">GN8-5</strain>
    </source>
</reference>
<feature type="region of interest" description="Disordered" evidence="1">
    <location>
        <begin position="1"/>
        <end position="24"/>
    </location>
</feature>
<evidence type="ECO:0000313" key="5">
    <source>
        <dbReference type="Proteomes" id="UP000664385"/>
    </source>
</evidence>
<dbReference type="InterPro" id="IPR025902">
    <property type="entry name" value="LssY-like-C_dom"/>
</dbReference>
<feature type="transmembrane region" description="Helical" evidence="2">
    <location>
        <begin position="37"/>
        <end position="58"/>
    </location>
</feature>
<feature type="transmembrane region" description="Helical" evidence="2">
    <location>
        <begin position="320"/>
        <end position="341"/>
    </location>
</feature>
<feature type="transmembrane region" description="Helical" evidence="2">
    <location>
        <begin position="64"/>
        <end position="84"/>
    </location>
</feature>
<keyword evidence="2" id="KW-0472">Membrane</keyword>
<feature type="transmembrane region" description="Helical" evidence="2">
    <location>
        <begin position="361"/>
        <end position="385"/>
    </location>
</feature>
<sequence length="473" mass="51539">MSRTEGRAAGFGDADSGVPGDPGKRAARPLHVRRGRIVDYVYFVVATLAAVWLAWLLARESLSWGWWLFLFFVLFWALLAYLLLPRLHSILTRIYVPGYFIGRARTSDGLLGDPINLAIRGSQAQLESAMADAGWTRADPVTARTSMRIVTSTLTRRSYDEAPVSPLLLFGRVQDLAYQQEVEGNPAKRHHVRFWRCPEGWRLPGGGEADWLGAGTFDRAVGFSLFTLQITHKIDRDTDVERDHIVSTLATACPDAQVDVIRDFSTGYHSRNGGGDTITTDGDLPIVDLRNVPARPEYEAAGDVVEEAADRRPVAITLGVLLLALRAVAGLLFIASIVIGWDAFVASLVVDVDDADLDAQVVAQTAAIVVILLATIGVIAQFALIGLIDRGSNWARILAMTLSVISVVVSAIDYFNGGPPVSLRANLLGLPLDILVLLALSSASASAWTRRIRYLRLRRAHMTSPKGHTARDA</sequence>
<comment type="caution">
    <text evidence="4">The sequence shown here is derived from an EMBL/GenBank/DDBJ whole genome shotgun (WGS) entry which is preliminary data.</text>
</comment>